<dbReference type="Gene3D" id="3.60.15.10">
    <property type="entry name" value="Ribonuclease Z/Hydroxyacylglutathione hydrolase-like"/>
    <property type="match status" value="1"/>
</dbReference>
<feature type="domain" description="Metallo-beta-lactamase" evidence="1">
    <location>
        <begin position="107"/>
        <end position="350"/>
    </location>
</feature>
<dbReference type="GO" id="GO:0005737">
    <property type="term" value="C:cytoplasm"/>
    <property type="evidence" value="ECO:0007669"/>
    <property type="project" value="TreeGrafter"/>
</dbReference>
<evidence type="ECO:0000313" key="3">
    <source>
        <dbReference type="Proteomes" id="UP000193944"/>
    </source>
</evidence>
<dbReference type="PANTHER" id="PTHR15032:SF4">
    <property type="entry name" value="N-ACYL-PHOSPHATIDYLETHANOLAMINE-HYDROLYZING PHOSPHOLIPASE D"/>
    <property type="match status" value="1"/>
</dbReference>
<gene>
    <name evidence="2" type="ORF">BCR32DRAFT_243253</name>
</gene>
<sequence length="397" mass="45881">MNYLKKLPERKKSPENCCSSVKEENKYMNPWQSAIQREASKNNSLGFGAIFDFLKTTFTTPERNQKLKVDLDIKAISDYCEDDKNIALQYTWLGHAAVLLQINTFTILFDPFLSKRASPIYIAGPYRCRDRGFQKFSELPPIDFVILSHNHYDHLDKYTIKEIFAEEQNKNRTQVLCPLDLKKWFVGLGIPEKQVTEFDWWDDYEVTRIPESVDVNDEAAINEALNSPSNRKITICAVPSQHFSARTLFDRNESLWAGWVVKSSDVKYYFAGDTGYRSLPDEIPEEKIDKLPYCPIFKQIGNIHGPFDLASIPIGPFTPQHMMSVVHTTTRDAVDIHIDCNSNRSIPIHWGTVENLGVDDVEEVPDLLHKELDRREIPQEEFHEVYIGEVVKLYKKN</sequence>
<keyword evidence="3" id="KW-1185">Reference proteome</keyword>
<dbReference type="Pfam" id="PF12706">
    <property type="entry name" value="Lactamase_B_2"/>
    <property type="match status" value="1"/>
</dbReference>
<dbReference type="GO" id="GO:0016787">
    <property type="term" value="F:hydrolase activity"/>
    <property type="evidence" value="ECO:0007669"/>
    <property type="project" value="UniProtKB-KW"/>
</dbReference>
<keyword evidence="2" id="KW-0378">Hydrolase</keyword>
<reference evidence="2 3" key="1">
    <citation type="submission" date="2016-08" db="EMBL/GenBank/DDBJ databases">
        <title>A Parts List for Fungal Cellulosomes Revealed by Comparative Genomics.</title>
        <authorList>
            <consortium name="DOE Joint Genome Institute"/>
            <person name="Haitjema C.H."/>
            <person name="Gilmore S.P."/>
            <person name="Henske J.K."/>
            <person name="Solomon K.V."/>
            <person name="De Groot R."/>
            <person name="Kuo A."/>
            <person name="Mondo S.J."/>
            <person name="Salamov A.A."/>
            <person name="Labutti K."/>
            <person name="Zhao Z."/>
            <person name="Chiniquy J."/>
            <person name="Barry K."/>
            <person name="Brewer H.M."/>
            <person name="Purvine S.O."/>
            <person name="Wright A.T."/>
            <person name="Boxma B."/>
            <person name="Van Alen T."/>
            <person name="Hackstein J.H."/>
            <person name="Baker S.E."/>
            <person name="Grigoriev I.V."/>
            <person name="O'Malley M.A."/>
        </authorList>
    </citation>
    <scope>NUCLEOTIDE SEQUENCE [LARGE SCALE GENOMIC DNA]</scope>
    <source>
        <strain evidence="2 3">S4</strain>
    </source>
</reference>
<name>A0A1Y1XCW2_9FUNG</name>
<dbReference type="SUPFAM" id="SSF56281">
    <property type="entry name" value="Metallo-hydrolase/oxidoreductase"/>
    <property type="match status" value="1"/>
</dbReference>
<dbReference type="InterPro" id="IPR036866">
    <property type="entry name" value="RibonucZ/Hydroxyglut_hydro"/>
</dbReference>
<evidence type="ECO:0000259" key="1">
    <source>
        <dbReference type="Pfam" id="PF12706"/>
    </source>
</evidence>
<dbReference type="AlphaFoldDB" id="A0A1Y1XCW2"/>
<comment type="caution">
    <text evidence="2">The sequence shown here is derived from an EMBL/GenBank/DDBJ whole genome shotgun (WGS) entry which is preliminary data.</text>
</comment>
<proteinExistence type="predicted"/>
<organism evidence="2 3">
    <name type="scientific">Anaeromyces robustus</name>
    <dbReference type="NCBI Taxonomy" id="1754192"/>
    <lineage>
        <taxon>Eukaryota</taxon>
        <taxon>Fungi</taxon>
        <taxon>Fungi incertae sedis</taxon>
        <taxon>Chytridiomycota</taxon>
        <taxon>Chytridiomycota incertae sedis</taxon>
        <taxon>Neocallimastigomycetes</taxon>
        <taxon>Neocallimastigales</taxon>
        <taxon>Neocallimastigaceae</taxon>
        <taxon>Anaeromyces</taxon>
    </lineage>
</organism>
<reference evidence="2 3" key="2">
    <citation type="submission" date="2016-08" db="EMBL/GenBank/DDBJ databases">
        <title>Pervasive Adenine N6-methylation of Active Genes in Fungi.</title>
        <authorList>
            <consortium name="DOE Joint Genome Institute"/>
            <person name="Mondo S.J."/>
            <person name="Dannebaum R.O."/>
            <person name="Kuo R.C."/>
            <person name="Labutti K."/>
            <person name="Haridas S."/>
            <person name="Kuo A."/>
            <person name="Salamov A."/>
            <person name="Ahrendt S.R."/>
            <person name="Lipzen A."/>
            <person name="Sullivan W."/>
            <person name="Andreopoulos W.B."/>
            <person name="Clum A."/>
            <person name="Lindquist E."/>
            <person name="Daum C."/>
            <person name="Ramamoorthy G.K."/>
            <person name="Gryganskyi A."/>
            <person name="Culley D."/>
            <person name="Magnuson J.K."/>
            <person name="James T.Y."/>
            <person name="O'Malley M.A."/>
            <person name="Stajich J.E."/>
            <person name="Spatafora J.W."/>
            <person name="Visel A."/>
            <person name="Grigoriev I.V."/>
        </authorList>
    </citation>
    <scope>NUCLEOTIDE SEQUENCE [LARGE SCALE GENOMIC DNA]</scope>
    <source>
        <strain evidence="2 3">S4</strain>
    </source>
</reference>
<evidence type="ECO:0000313" key="2">
    <source>
        <dbReference type="EMBL" id="ORX83565.1"/>
    </source>
</evidence>
<dbReference type="OrthoDB" id="332863at2759"/>
<dbReference type="EMBL" id="MCFG01000070">
    <property type="protein sequence ID" value="ORX83565.1"/>
    <property type="molecule type" value="Genomic_DNA"/>
</dbReference>
<dbReference type="Proteomes" id="UP000193944">
    <property type="component" value="Unassembled WGS sequence"/>
</dbReference>
<dbReference type="STRING" id="1754192.A0A1Y1XCW2"/>
<protein>
    <submittedName>
        <fullName evidence="2">Metallo-hydrolase/oxidoreductase</fullName>
    </submittedName>
</protein>
<dbReference type="PANTHER" id="PTHR15032">
    <property type="entry name" value="N-ACYL-PHOSPHATIDYLETHANOLAMINE-HYDROLYZING PHOSPHOLIPASE D"/>
    <property type="match status" value="1"/>
</dbReference>
<dbReference type="InterPro" id="IPR001279">
    <property type="entry name" value="Metallo-B-lactamas"/>
</dbReference>
<accession>A0A1Y1XCW2</accession>